<protein>
    <recommendedName>
        <fullName evidence="4">DUF4760 domain-containing protein</fullName>
    </recommendedName>
</protein>
<keyword evidence="3" id="KW-1185">Reference proteome</keyword>
<reference evidence="2 3" key="1">
    <citation type="submission" date="2018-09" db="EMBL/GenBank/DDBJ databases">
        <authorList>
            <person name="Zhu H."/>
        </authorList>
    </citation>
    <scope>NUCLEOTIDE SEQUENCE [LARGE SCALE GENOMIC DNA]</scope>
    <source>
        <strain evidence="2 3">K1S02-6</strain>
    </source>
</reference>
<keyword evidence="1" id="KW-0472">Membrane</keyword>
<organism evidence="2 3">
    <name type="scientific">Pseudomonas cavernicola</name>
    <dbReference type="NCBI Taxonomy" id="2320866"/>
    <lineage>
        <taxon>Bacteria</taxon>
        <taxon>Pseudomonadati</taxon>
        <taxon>Pseudomonadota</taxon>
        <taxon>Gammaproteobacteria</taxon>
        <taxon>Pseudomonadales</taxon>
        <taxon>Pseudomonadaceae</taxon>
        <taxon>Pseudomonas</taxon>
    </lineage>
</organism>
<dbReference type="Proteomes" id="UP000284021">
    <property type="component" value="Unassembled WGS sequence"/>
</dbReference>
<gene>
    <name evidence="2" type="ORF">D3879_01635</name>
</gene>
<feature type="transmembrane region" description="Helical" evidence="1">
    <location>
        <begin position="6"/>
        <end position="27"/>
    </location>
</feature>
<evidence type="ECO:0000313" key="2">
    <source>
        <dbReference type="EMBL" id="RJG12054.1"/>
    </source>
</evidence>
<evidence type="ECO:0000256" key="1">
    <source>
        <dbReference type="SAM" id="Phobius"/>
    </source>
</evidence>
<keyword evidence="1" id="KW-1133">Transmembrane helix</keyword>
<evidence type="ECO:0008006" key="4">
    <source>
        <dbReference type="Google" id="ProtNLM"/>
    </source>
</evidence>
<evidence type="ECO:0000313" key="3">
    <source>
        <dbReference type="Proteomes" id="UP000284021"/>
    </source>
</evidence>
<comment type="caution">
    <text evidence="2">The sequence shown here is derived from an EMBL/GenBank/DDBJ whole genome shotgun (WGS) entry which is preliminary data.</text>
</comment>
<dbReference type="RefSeq" id="WP_119952398.1">
    <property type="nucleotide sequence ID" value="NZ_QYUR01000002.1"/>
</dbReference>
<accession>A0A418XHV3</accession>
<dbReference type="EMBL" id="QYUR01000002">
    <property type="protein sequence ID" value="RJG12054.1"/>
    <property type="molecule type" value="Genomic_DNA"/>
</dbReference>
<dbReference type="AlphaFoldDB" id="A0A418XHV3"/>
<sequence length="163" mass="19719">MTLGTWELLSYIITVVALPFAIGVFLYEQRKERENEEEAIWQQISDAYIAFLEVVLANPDLKLRSQPATPDLTDEQRERMWVVFDMLISLFERAYLLVFEAEMDEKKRRRWHSWEDYMREWSRREDFRERLPELLRGEDPDFARYIRCLAEEEVRGGQPLPLR</sequence>
<name>A0A418XHV3_9PSED</name>
<keyword evidence="1" id="KW-0812">Transmembrane</keyword>
<dbReference type="OrthoDB" id="8560762at2"/>
<proteinExistence type="predicted"/>